<gene>
    <name evidence="2" type="ORF">VNO80_01269</name>
</gene>
<organism evidence="2 3">
    <name type="scientific">Phaseolus coccineus</name>
    <name type="common">Scarlet runner bean</name>
    <name type="synonym">Phaseolus multiflorus</name>
    <dbReference type="NCBI Taxonomy" id="3886"/>
    <lineage>
        <taxon>Eukaryota</taxon>
        <taxon>Viridiplantae</taxon>
        <taxon>Streptophyta</taxon>
        <taxon>Embryophyta</taxon>
        <taxon>Tracheophyta</taxon>
        <taxon>Spermatophyta</taxon>
        <taxon>Magnoliopsida</taxon>
        <taxon>eudicotyledons</taxon>
        <taxon>Gunneridae</taxon>
        <taxon>Pentapetalae</taxon>
        <taxon>rosids</taxon>
        <taxon>fabids</taxon>
        <taxon>Fabales</taxon>
        <taxon>Fabaceae</taxon>
        <taxon>Papilionoideae</taxon>
        <taxon>50 kb inversion clade</taxon>
        <taxon>NPAAA clade</taxon>
        <taxon>indigoferoid/millettioid clade</taxon>
        <taxon>Phaseoleae</taxon>
        <taxon>Phaseolus</taxon>
    </lineage>
</organism>
<feature type="transmembrane region" description="Helical" evidence="1">
    <location>
        <begin position="448"/>
        <end position="470"/>
    </location>
</feature>
<protein>
    <submittedName>
        <fullName evidence="2">Uncharacterized protein</fullName>
    </submittedName>
</protein>
<evidence type="ECO:0000256" key="1">
    <source>
        <dbReference type="SAM" id="Phobius"/>
    </source>
</evidence>
<keyword evidence="3" id="KW-1185">Reference proteome</keyword>
<dbReference type="PANTHER" id="PTHR31170:SF20">
    <property type="entry name" value="DUF247 DOMAIN PROTEIN"/>
    <property type="match status" value="1"/>
</dbReference>
<sequence length="476" mass="54098">MASTSDRNVDPTSWMFPIQVLLGTIRHGEVEACSISKVPDKLSKPNKDAYLPQVVSIGPYHRGSKNDLLLMMEQPKWNYMLSLLGRSLFQAQQQNKGEKIEDGPSMVKVCGETILEIEYIVRASYGGNVLSEPHDLAKLMLVDGCFLLEFFHRLQEYKEALNGRAGDNGDYDDDPLFESQDKVLTLLSDLLLLENQVPFIVLKKLYRKLFPVPAPVEQDHRVATMAMEALGYPSVVPTSGAAHLLHLVYLSIVNQEDRKKTRAAHQELNRCATRLRARGVTIRTGGRSNTNQFGDIFNFEIKFDSGVLEIPQLRIKKSTEVTWRNMIAWEQSRIVTSCKLTSYALFFQGLICCTHDIELLERVGIIVNESGKRNEDLLKMFENLCEGVDQMDWSYSEVCAKLNSDTGTRSLRKWPILTWHRCRCIIAIIVYYWKNWFSILIKEHIPTVWKLVGVLAAIALLGLTIAQTYYSAKSSN</sequence>
<name>A0AAN9RSK5_PHACN</name>
<keyword evidence="1" id="KW-0812">Transmembrane</keyword>
<dbReference type="Pfam" id="PF03140">
    <property type="entry name" value="DUF247"/>
    <property type="match status" value="1"/>
</dbReference>
<dbReference type="Proteomes" id="UP001374584">
    <property type="component" value="Unassembled WGS sequence"/>
</dbReference>
<evidence type="ECO:0000313" key="2">
    <source>
        <dbReference type="EMBL" id="KAK7382418.1"/>
    </source>
</evidence>
<accession>A0AAN9RSK5</accession>
<evidence type="ECO:0000313" key="3">
    <source>
        <dbReference type="Proteomes" id="UP001374584"/>
    </source>
</evidence>
<reference evidence="2 3" key="1">
    <citation type="submission" date="2024-01" db="EMBL/GenBank/DDBJ databases">
        <title>The genomes of 5 underutilized Papilionoideae crops provide insights into root nodulation and disease resistanc.</title>
        <authorList>
            <person name="Jiang F."/>
        </authorList>
    </citation>
    <scope>NUCLEOTIDE SEQUENCE [LARGE SCALE GENOMIC DNA]</scope>
    <source>
        <strain evidence="2">JINMINGXINNONG_FW02</strain>
        <tissue evidence="2">Leaves</tissue>
    </source>
</reference>
<dbReference type="EMBL" id="JAYMYR010000001">
    <property type="protein sequence ID" value="KAK7382418.1"/>
    <property type="molecule type" value="Genomic_DNA"/>
</dbReference>
<keyword evidence="1" id="KW-1133">Transmembrane helix</keyword>
<dbReference type="PANTHER" id="PTHR31170">
    <property type="entry name" value="BNAC04G53230D PROTEIN"/>
    <property type="match status" value="1"/>
</dbReference>
<dbReference type="InterPro" id="IPR004158">
    <property type="entry name" value="DUF247_pln"/>
</dbReference>
<keyword evidence="1" id="KW-0472">Membrane</keyword>
<comment type="caution">
    <text evidence="2">The sequence shown here is derived from an EMBL/GenBank/DDBJ whole genome shotgun (WGS) entry which is preliminary data.</text>
</comment>
<proteinExistence type="predicted"/>
<dbReference type="AlphaFoldDB" id="A0AAN9RSK5"/>